<accession>A0A5D8QDF7</accession>
<evidence type="ECO:0000313" key="3">
    <source>
        <dbReference type="Proteomes" id="UP000322976"/>
    </source>
</evidence>
<evidence type="ECO:0000259" key="1">
    <source>
        <dbReference type="Pfam" id="PF00485"/>
    </source>
</evidence>
<keyword evidence="3" id="KW-1185">Reference proteome</keyword>
<dbReference type="InterPro" id="IPR006083">
    <property type="entry name" value="PRK/URK"/>
</dbReference>
<dbReference type="GO" id="GO:0005524">
    <property type="term" value="F:ATP binding"/>
    <property type="evidence" value="ECO:0007669"/>
    <property type="project" value="InterPro"/>
</dbReference>
<gene>
    <name evidence="2" type="ORF">FWJ32_04595</name>
</gene>
<sequence>MHVMIENRDYEFPAGTKIIDMAREVLKDKYTKVLAATLDNRFVNLHQKVDRDCSIGFIDLSGENGERIYARSLAFVLSKAVKDLYPEGTLTVEHSLGNGLYCEINNVRITETIASKLEARMAEIVKQDIPLIPETVPVDEAIERFSKEGSREKAEIIGYSSKKSIDIYSIDGYTDCLYGPLVPSTGYLKLFKLRCYLPGLLILYPHGDSPDTIPPFRDLPKLAAVFKESENWGRILNISYAASLNRDIETGQAKDLVLISEALHEKKIAEIADMISRNSEGTRLICIAGPSSSGKTSFSKRLSIQLRVNGLRPLPISLDNFYLPRELCPRDANGEYDFESIEALDLNLFNETMKSLIQGNEVRLPVFTFKSGIREFTDPIRIDENQPIIIEGIHGLNERLTSSIPKNMKFKIYISALTQINIDETNRIPTTYSRLIRRIVRDYKFRGASALETLKMWDEVRKGEEKNIFPYQEEADVMFNSSLPYELPVLKRYAEPLLISVPDTVPEYSIASTLLNILSFFLPMDDESFIPHNSILREFIGGSCFDVY</sequence>
<feature type="domain" description="Phosphoribulokinase/uridine kinase" evidence="1">
    <location>
        <begin position="284"/>
        <end position="481"/>
    </location>
</feature>
<dbReference type="EMBL" id="VTPS01000005">
    <property type="protein sequence ID" value="TZE82561.1"/>
    <property type="molecule type" value="Genomic_DNA"/>
</dbReference>
<keyword evidence="2" id="KW-0808">Transferase</keyword>
<dbReference type="InterPro" id="IPR027417">
    <property type="entry name" value="P-loop_NTPase"/>
</dbReference>
<dbReference type="Gene3D" id="3.30.980.10">
    <property type="entry name" value="Threonyl-trna Synthetase, Chain A, domain 2"/>
    <property type="match status" value="1"/>
</dbReference>
<protein>
    <submittedName>
        <fullName evidence="2">Nucleoside kinase</fullName>
    </submittedName>
</protein>
<reference evidence="2 3" key="1">
    <citation type="submission" date="2019-08" db="EMBL/GenBank/DDBJ databases">
        <title>Calorimonas adulescens gen. nov., sp. nov., an anaerobic thermophilic bacterium from Sakhalin hot spring.</title>
        <authorList>
            <person name="Khomyakova M.A."/>
            <person name="Merkel A.Y."/>
            <person name="Novikov A."/>
            <person name="Bonch-Osmolovskaya E.A."/>
            <person name="Slobodkin A.I."/>
        </authorList>
    </citation>
    <scope>NUCLEOTIDE SEQUENCE [LARGE SCALE GENOMIC DNA]</scope>
    <source>
        <strain evidence="2 3">A05MB</strain>
    </source>
</reference>
<dbReference type="CDD" id="cd02028">
    <property type="entry name" value="UMPK_like"/>
    <property type="match status" value="1"/>
</dbReference>
<dbReference type="InterPro" id="IPR018163">
    <property type="entry name" value="Thr/Ala-tRNA-synth_IIc_edit"/>
</dbReference>
<dbReference type="RefSeq" id="WP_149544800.1">
    <property type="nucleotide sequence ID" value="NZ_VTPS01000005.1"/>
</dbReference>
<comment type="caution">
    <text evidence="2">The sequence shown here is derived from an EMBL/GenBank/DDBJ whole genome shotgun (WGS) entry which is preliminary data.</text>
</comment>
<dbReference type="Gene3D" id="3.40.50.300">
    <property type="entry name" value="P-loop containing nucleotide triphosphate hydrolases"/>
    <property type="match status" value="1"/>
</dbReference>
<dbReference type="Proteomes" id="UP000322976">
    <property type="component" value="Unassembled WGS sequence"/>
</dbReference>
<dbReference type="AlphaFoldDB" id="A0A5D8QDF7"/>
<dbReference type="Pfam" id="PF00485">
    <property type="entry name" value="PRK"/>
    <property type="match status" value="1"/>
</dbReference>
<dbReference type="PANTHER" id="PTHR10285">
    <property type="entry name" value="URIDINE KINASE"/>
    <property type="match status" value="1"/>
</dbReference>
<organism evidence="2 3">
    <name type="scientific">Calorimonas adulescens</name>
    <dbReference type="NCBI Taxonomy" id="2606906"/>
    <lineage>
        <taxon>Bacteria</taxon>
        <taxon>Bacillati</taxon>
        <taxon>Bacillota</taxon>
        <taxon>Clostridia</taxon>
        <taxon>Thermoanaerobacterales</taxon>
        <taxon>Thermoanaerobacteraceae</taxon>
        <taxon>Calorimonas</taxon>
    </lineage>
</organism>
<name>A0A5D8QDF7_9THEO</name>
<evidence type="ECO:0000313" key="2">
    <source>
        <dbReference type="EMBL" id="TZE82561.1"/>
    </source>
</evidence>
<proteinExistence type="predicted"/>
<dbReference type="SUPFAM" id="SSF52540">
    <property type="entry name" value="P-loop containing nucleoside triphosphate hydrolases"/>
    <property type="match status" value="1"/>
</dbReference>
<dbReference type="SUPFAM" id="SSF55186">
    <property type="entry name" value="ThrRS/AlaRS common domain"/>
    <property type="match status" value="1"/>
</dbReference>
<keyword evidence="2" id="KW-0418">Kinase</keyword>
<dbReference type="GO" id="GO:0016301">
    <property type="term" value="F:kinase activity"/>
    <property type="evidence" value="ECO:0007669"/>
    <property type="project" value="UniProtKB-KW"/>
</dbReference>